<evidence type="ECO:0000259" key="5">
    <source>
        <dbReference type="Pfam" id="PF03109"/>
    </source>
</evidence>
<dbReference type="InterPro" id="IPR051409">
    <property type="entry name" value="Atypical_kinase_ADCK"/>
</dbReference>
<reference evidence="7" key="1">
    <citation type="submission" date="2016-10" db="EMBL/GenBank/DDBJ databases">
        <authorList>
            <person name="Varghese N."/>
            <person name="Submissions S."/>
        </authorList>
    </citation>
    <scope>NUCLEOTIDE SEQUENCE [LARGE SCALE GENOMIC DNA]</scope>
    <source>
        <strain evidence="7">DSM 22017</strain>
    </source>
</reference>
<protein>
    <submittedName>
        <fullName evidence="6">Predicted unusual protein kinase regulating ubiquinone biosynthesis, AarF/ABC1/UbiB family</fullName>
    </submittedName>
</protein>
<dbReference type="RefSeq" id="WP_090967701.1">
    <property type="nucleotide sequence ID" value="NZ_FNRT01000002.1"/>
</dbReference>
<dbReference type="STRING" id="402596.SAMN04489844_0493"/>
<proteinExistence type="inferred from homology"/>
<dbReference type="InterPro" id="IPR034646">
    <property type="entry name" value="ADCK3_dom"/>
</dbReference>
<dbReference type="OrthoDB" id="9795390at2"/>
<gene>
    <name evidence="6" type="ORF">SAMN04489844_0493</name>
</gene>
<dbReference type="InterPro" id="IPR011009">
    <property type="entry name" value="Kinase-like_dom_sf"/>
</dbReference>
<feature type="domain" description="ABC1 atypical kinase-like" evidence="5">
    <location>
        <begin position="94"/>
        <end position="318"/>
    </location>
</feature>
<dbReference type="Proteomes" id="UP000198742">
    <property type="component" value="Unassembled WGS sequence"/>
</dbReference>
<keyword evidence="6" id="KW-0830">Ubiquinone</keyword>
<dbReference type="EMBL" id="FNRT01000002">
    <property type="protein sequence ID" value="SEB55110.1"/>
    <property type="molecule type" value="Genomic_DNA"/>
</dbReference>
<evidence type="ECO:0000256" key="2">
    <source>
        <dbReference type="ARBA" id="ARBA00022679"/>
    </source>
</evidence>
<dbReference type="SUPFAM" id="SSF56112">
    <property type="entry name" value="Protein kinase-like (PK-like)"/>
    <property type="match status" value="1"/>
</dbReference>
<evidence type="ECO:0000313" key="6">
    <source>
        <dbReference type="EMBL" id="SEB55110.1"/>
    </source>
</evidence>
<keyword evidence="6" id="KW-0418">Kinase</keyword>
<dbReference type="CDD" id="cd13970">
    <property type="entry name" value="ABC1_ADCK3"/>
    <property type="match status" value="1"/>
</dbReference>
<keyword evidence="2" id="KW-0808">Transferase</keyword>
<evidence type="ECO:0000256" key="4">
    <source>
        <dbReference type="ARBA" id="ARBA00022840"/>
    </source>
</evidence>
<keyword evidence="4" id="KW-0067">ATP-binding</keyword>
<dbReference type="InterPro" id="IPR004147">
    <property type="entry name" value="ABC1_dom"/>
</dbReference>
<evidence type="ECO:0000256" key="1">
    <source>
        <dbReference type="ARBA" id="ARBA00009670"/>
    </source>
</evidence>
<comment type="similarity">
    <text evidence="1">Belongs to the protein kinase superfamily. ADCK protein kinase family.</text>
</comment>
<organism evidence="6 7">
    <name type="scientific">Nocardioides exalbidus</name>
    <dbReference type="NCBI Taxonomy" id="402596"/>
    <lineage>
        <taxon>Bacteria</taxon>
        <taxon>Bacillati</taxon>
        <taxon>Actinomycetota</taxon>
        <taxon>Actinomycetes</taxon>
        <taxon>Propionibacteriales</taxon>
        <taxon>Nocardioidaceae</taxon>
        <taxon>Nocardioides</taxon>
    </lineage>
</organism>
<evidence type="ECO:0000256" key="3">
    <source>
        <dbReference type="ARBA" id="ARBA00022741"/>
    </source>
</evidence>
<name>A0A1H4K9B2_9ACTN</name>
<keyword evidence="3" id="KW-0547">Nucleotide-binding</keyword>
<dbReference type="AlphaFoldDB" id="A0A1H4K9B2"/>
<dbReference type="GO" id="GO:0016301">
    <property type="term" value="F:kinase activity"/>
    <property type="evidence" value="ECO:0007669"/>
    <property type="project" value="UniProtKB-KW"/>
</dbReference>
<dbReference type="Pfam" id="PF03109">
    <property type="entry name" value="ABC1"/>
    <property type="match status" value="1"/>
</dbReference>
<dbReference type="PANTHER" id="PTHR43851">
    <property type="match status" value="1"/>
</dbReference>
<dbReference type="GO" id="GO:0005524">
    <property type="term" value="F:ATP binding"/>
    <property type="evidence" value="ECO:0007669"/>
    <property type="project" value="UniProtKB-KW"/>
</dbReference>
<accession>A0A1H4K9B2</accession>
<evidence type="ECO:0000313" key="7">
    <source>
        <dbReference type="Proteomes" id="UP000198742"/>
    </source>
</evidence>
<keyword evidence="7" id="KW-1185">Reference proteome</keyword>
<dbReference type="PANTHER" id="PTHR43851:SF3">
    <property type="entry name" value="COENZYME Q8"/>
    <property type="match status" value="1"/>
</dbReference>
<sequence>MTELPRKAAARTARLAALPLGYAGRQALGLGKRLGGRSAESVANELQQRTAEQLFRTLGELKGGAMKFGQALSVLESALPEDLAAPYREHLTALQDSAPPMPTSTVREQLATHLGADWKDRLVWLDGAPTAAASIGQVHRGRWDDGSGAGERDVAVKVQYPGAGEALMSDLRQISRLARGVAPVFPGLDIKPLVAELQARAADELDYSLEAEAQAAYAEAFADHPQICVPDVVAVGEQVLVTEWMDSPYSLAHLIREGTREERDHYGEIFVRFLFEGPRRTGMLHADPHPGNFRVLPAPDGGLGRLGVLDFGAVARLEGGGMPPATGRLMRIALDNDDQSLVAGLRAEGFIKDRIEVDPQQVMTYLAPFVEPAAQERFTFTREWMREQFERVNDPRSEAFTLAMKLNLPTSYLLIHRTWIGAIGLLSQLDATAPFREILEESLPGFAD</sequence>